<organism evidence="2 3">
    <name type="scientific">Bacillus infantis</name>
    <dbReference type="NCBI Taxonomy" id="324767"/>
    <lineage>
        <taxon>Bacteria</taxon>
        <taxon>Bacillati</taxon>
        <taxon>Bacillota</taxon>
        <taxon>Bacilli</taxon>
        <taxon>Bacillales</taxon>
        <taxon>Bacillaceae</taxon>
        <taxon>Bacillus</taxon>
    </lineage>
</organism>
<comment type="caution">
    <text evidence="2">The sequence shown here is derived from an EMBL/GenBank/DDBJ whole genome shotgun (WGS) entry which is preliminary data.</text>
</comment>
<accession>A0A5D4RD35</accession>
<reference evidence="2 3" key="1">
    <citation type="submission" date="2019-08" db="EMBL/GenBank/DDBJ databases">
        <title>Bacillus genomes from the desert of Cuatro Cienegas, Coahuila.</title>
        <authorList>
            <person name="Olmedo-Alvarez G."/>
        </authorList>
    </citation>
    <scope>NUCLEOTIDE SEQUENCE [LARGE SCALE GENOMIC DNA]</scope>
    <source>
        <strain evidence="2 3">CH446_14T</strain>
    </source>
</reference>
<dbReference type="PROSITE" id="PS51186">
    <property type="entry name" value="GNAT"/>
    <property type="match status" value="1"/>
</dbReference>
<feature type="domain" description="N-acetyltransferase" evidence="1">
    <location>
        <begin position="2"/>
        <end position="140"/>
    </location>
</feature>
<sequence length="142" mass="16010">MKTIVRASIENLEKLVQIDREVIGNSSRRDYIEKSIKLGKCIVAKESEVIAGFLIYDINFFECTFISLIIVNPSSRRKGFASLLLDYMVSSSPTAKVFSSTNHSNINMQRVFEKNGFIQSGVVENLDDGDPEIIYFKSKLSC</sequence>
<gene>
    <name evidence="2" type="ORF">FZD51_11255</name>
</gene>
<dbReference type="InterPro" id="IPR000182">
    <property type="entry name" value="GNAT_dom"/>
</dbReference>
<protein>
    <submittedName>
        <fullName evidence="2">GNAT family N-acetyltransferase</fullName>
    </submittedName>
</protein>
<evidence type="ECO:0000259" key="1">
    <source>
        <dbReference type="PROSITE" id="PS51186"/>
    </source>
</evidence>
<dbReference type="RefSeq" id="WP_148974851.1">
    <property type="nucleotide sequence ID" value="NZ_JBNIKT010000034.1"/>
</dbReference>
<dbReference type="Gene3D" id="3.40.630.30">
    <property type="match status" value="1"/>
</dbReference>
<dbReference type="AlphaFoldDB" id="A0A5D4RD35"/>
<dbReference type="CDD" id="cd04301">
    <property type="entry name" value="NAT_SF"/>
    <property type="match status" value="1"/>
</dbReference>
<proteinExistence type="predicted"/>
<dbReference type="GO" id="GO:0016747">
    <property type="term" value="F:acyltransferase activity, transferring groups other than amino-acyl groups"/>
    <property type="evidence" value="ECO:0007669"/>
    <property type="project" value="InterPro"/>
</dbReference>
<dbReference type="EMBL" id="VTER01000005">
    <property type="protein sequence ID" value="TYS48680.1"/>
    <property type="molecule type" value="Genomic_DNA"/>
</dbReference>
<dbReference type="Proteomes" id="UP000322139">
    <property type="component" value="Unassembled WGS sequence"/>
</dbReference>
<dbReference type="InterPro" id="IPR016181">
    <property type="entry name" value="Acyl_CoA_acyltransferase"/>
</dbReference>
<evidence type="ECO:0000313" key="3">
    <source>
        <dbReference type="Proteomes" id="UP000322139"/>
    </source>
</evidence>
<evidence type="ECO:0000313" key="2">
    <source>
        <dbReference type="EMBL" id="TYS48680.1"/>
    </source>
</evidence>
<keyword evidence="2" id="KW-0808">Transferase</keyword>
<dbReference type="SUPFAM" id="SSF55729">
    <property type="entry name" value="Acyl-CoA N-acyltransferases (Nat)"/>
    <property type="match status" value="1"/>
</dbReference>
<name>A0A5D4RD35_9BACI</name>
<dbReference type="Pfam" id="PF00583">
    <property type="entry name" value="Acetyltransf_1"/>
    <property type="match status" value="1"/>
</dbReference>